<keyword evidence="5" id="KW-1185">Reference proteome</keyword>
<proteinExistence type="predicted"/>
<evidence type="ECO:0000313" key="5">
    <source>
        <dbReference type="Proteomes" id="UP001166286"/>
    </source>
</evidence>
<dbReference type="Pfam" id="PF26639">
    <property type="entry name" value="Het-6_barrel"/>
    <property type="match status" value="1"/>
</dbReference>
<gene>
    <name evidence="4" type="ORF">JMJ35_006499</name>
</gene>
<comment type="caution">
    <text evidence="4">The sequence shown here is derived from an EMBL/GenBank/DDBJ whole genome shotgun (WGS) entry which is preliminary data.</text>
</comment>
<dbReference type="AlphaFoldDB" id="A0AA39QXA4"/>
<dbReference type="PANTHER" id="PTHR24148">
    <property type="entry name" value="ANKYRIN REPEAT DOMAIN-CONTAINING PROTEIN 39 HOMOLOG-RELATED"/>
    <property type="match status" value="1"/>
</dbReference>
<dbReference type="Proteomes" id="UP001166286">
    <property type="component" value="Unassembled WGS sequence"/>
</dbReference>
<keyword evidence="2" id="KW-0472">Membrane</keyword>
<evidence type="ECO:0000313" key="4">
    <source>
        <dbReference type="EMBL" id="KAK0510947.1"/>
    </source>
</evidence>
<protein>
    <recommendedName>
        <fullName evidence="3">Heterokaryon incompatibility domain-containing protein</fullName>
    </recommendedName>
</protein>
<feature type="transmembrane region" description="Helical" evidence="2">
    <location>
        <begin position="6"/>
        <end position="28"/>
    </location>
</feature>
<reference evidence="4" key="1">
    <citation type="submission" date="2023-03" db="EMBL/GenBank/DDBJ databases">
        <title>Complete genome of Cladonia borealis.</title>
        <authorList>
            <person name="Park H."/>
        </authorList>
    </citation>
    <scope>NUCLEOTIDE SEQUENCE</scope>
    <source>
        <strain evidence="4">ANT050790</strain>
    </source>
</reference>
<dbReference type="PANTHER" id="PTHR24148:SF64">
    <property type="entry name" value="HETEROKARYON INCOMPATIBILITY DOMAIN-CONTAINING PROTEIN"/>
    <property type="match status" value="1"/>
</dbReference>
<evidence type="ECO:0000259" key="3">
    <source>
        <dbReference type="Pfam" id="PF06985"/>
    </source>
</evidence>
<keyword evidence="2" id="KW-1133">Transmembrane helix</keyword>
<name>A0AA39QXA4_9LECA</name>
<dbReference type="InterPro" id="IPR010730">
    <property type="entry name" value="HET"/>
</dbReference>
<evidence type="ECO:0000256" key="2">
    <source>
        <dbReference type="SAM" id="Phobius"/>
    </source>
</evidence>
<feature type="domain" description="Heterokaryon incompatibility" evidence="3">
    <location>
        <begin position="541"/>
        <end position="680"/>
    </location>
</feature>
<organism evidence="4 5">
    <name type="scientific">Cladonia borealis</name>
    <dbReference type="NCBI Taxonomy" id="184061"/>
    <lineage>
        <taxon>Eukaryota</taxon>
        <taxon>Fungi</taxon>
        <taxon>Dikarya</taxon>
        <taxon>Ascomycota</taxon>
        <taxon>Pezizomycotina</taxon>
        <taxon>Lecanoromycetes</taxon>
        <taxon>OSLEUM clade</taxon>
        <taxon>Lecanoromycetidae</taxon>
        <taxon>Lecanorales</taxon>
        <taxon>Lecanorineae</taxon>
        <taxon>Cladoniaceae</taxon>
        <taxon>Cladonia</taxon>
    </lineage>
</organism>
<evidence type="ECO:0000256" key="1">
    <source>
        <dbReference type="SAM" id="MobiDB-lite"/>
    </source>
</evidence>
<dbReference type="Pfam" id="PF06985">
    <property type="entry name" value="HET"/>
    <property type="match status" value="1"/>
</dbReference>
<sequence length="1128" mass="127481">MCEWRFFASALEGLATWFVSFIYAVVLWEVWRRIGWPRIVGHHGGNNTEHLQKTTDDSGYSSDESNEYFQPHTIPQQPLQDRLDDFVDASNYALQSAYPTPQATGPPRYSKVSVLLIQWKKDDLGVSTELEKLLNVFSAEYGYDCEHIFEIPEEGSQVALMTRLQSLIEKASRDHLLIIYYGGHSDDSSSQQSIWRSHNNQNASSINWSLNQAFLLQCPSDVLIILDTCYAAKGGSNTAGPTKGANEVIAATNEVIVAPGVSRLSFTRVLVRVLKNFAEKHRTENLQLSAVWLCTHMRNYYYDQELKKPPYYVSLVNYRFKSCSIVPLPQSQNRFLGELSPLMPPDLGPFRVMVAIYLKETPSGDLVSWLQGQGAPAGYIDGVELIKIQAAHLANSSMLLVTLPPAVWLLLPPEIPCTFVGMIRSGNLVNQEKRSATANFGTEKTSSGSIEQILVLDPPPTYEEQAVIMSRFELDLQLRRQSKYWIDRVSGNVRYRPSLERYDYRYLAPEEFRLVNLFPGQETDHLIGRLITVDAMSAPQYVALSYVWGPPFEEGQDPQFILLDNIAIELRPNLDSAMRALRRFDQDVHIWVDALCINQHDGKDKDMQIPLMAKIYRLSDSVAIWLGETASYGKVAFSFAAWITKHPDLVVHVAEEQLKVLITAFFDMIRNPWFQRKWVVADFVLAKTVNLHYGKDVLPWKVMAGAVYVLRSRALDLLQLLLHKNTNADGFLDFLADFRYQGVNAFVDLRDDMQRELSHPLQMNPRIGLDALVTKTALLNAGVIHDAVYTMIFLASEIMPMSSNVRKKSRVSYWSKIFPDSYSLPRVDYHLSAQEVCSAFVRYTISSTRQLDIICRPWAPGLSNVPSWIRPRSEHAFRVLDDNRYCRVNADGLAVSTSTDQTLYSASGKGFLLEAARAVIIHLTRESPSLIVKGFELGIVDVIGPPAMNGVLPKEWREIVERSNTHKLSEVLRKTGGRNTREASESWFWRTLVADRSSTGSACPPWYKLASEHVLQNSDGLDLDTRRLMFESSPGIVFDFLNRVQSVIWGRRLATFNQGYVLLGPRSCEAGDLVCILHGCSVPVILRPRSDGSGHTLIGECYVHGMMDGEAIMLKKQKDLPTKRFQLV</sequence>
<dbReference type="EMBL" id="JAFEKC020000014">
    <property type="protein sequence ID" value="KAK0510947.1"/>
    <property type="molecule type" value="Genomic_DNA"/>
</dbReference>
<accession>A0AA39QXA4</accession>
<keyword evidence="2" id="KW-0812">Transmembrane</keyword>
<feature type="region of interest" description="Disordered" evidence="1">
    <location>
        <begin position="45"/>
        <end position="67"/>
    </location>
</feature>
<dbReference type="InterPro" id="IPR052895">
    <property type="entry name" value="HetReg/Transcr_Mod"/>
</dbReference>